<dbReference type="Pfam" id="PF13240">
    <property type="entry name" value="Zn_Ribbon_1"/>
    <property type="match status" value="1"/>
</dbReference>
<organism evidence="3 4">
    <name type="scientific">Candidatus Viridilinea mediisalina</name>
    <dbReference type="NCBI Taxonomy" id="2024553"/>
    <lineage>
        <taxon>Bacteria</taxon>
        <taxon>Bacillati</taxon>
        <taxon>Chloroflexota</taxon>
        <taxon>Chloroflexia</taxon>
        <taxon>Chloroflexales</taxon>
        <taxon>Chloroflexineae</taxon>
        <taxon>Oscillochloridaceae</taxon>
        <taxon>Candidatus Viridilinea</taxon>
    </lineage>
</organism>
<name>A0A2A6RDC8_9CHLR</name>
<dbReference type="EMBL" id="NQWI01000218">
    <property type="protein sequence ID" value="PDV99620.1"/>
    <property type="molecule type" value="Genomic_DNA"/>
</dbReference>
<evidence type="ECO:0000259" key="2">
    <source>
        <dbReference type="Pfam" id="PF13240"/>
    </source>
</evidence>
<feature type="transmembrane region" description="Helical" evidence="1">
    <location>
        <begin position="92"/>
        <end position="120"/>
    </location>
</feature>
<dbReference type="InterPro" id="IPR026870">
    <property type="entry name" value="Zinc_ribbon_dom"/>
</dbReference>
<keyword evidence="1" id="KW-0812">Transmembrane</keyword>
<dbReference type="AlphaFoldDB" id="A0A2A6RDC8"/>
<protein>
    <recommendedName>
        <fullName evidence="2">Zinc-ribbon domain-containing protein</fullName>
    </recommendedName>
</protein>
<comment type="caution">
    <text evidence="3">The sequence shown here is derived from an EMBL/GenBank/DDBJ whole genome shotgun (WGS) entry which is preliminary data.</text>
</comment>
<reference evidence="4" key="1">
    <citation type="submission" date="2017-08" db="EMBL/GenBank/DDBJ databases">
        <authorList>
            <person name="Grouzdev D.S."/>
            <person name="Gaisin V.A."/>
            <person name="Rysina M.S."/>
            <person name="Gorlenko V.M."/>
        </authorList>
    </citation>
    <scope>NUCLEOTIDE SEQUENCE [LARGE SCALE GENOMIC DNA]</scope>
    <source>
        <strain evidence="4">Kir15-3F</strain>
    </source>
</reference>
<evidence type="ECO:0000313" key="4">
    <source>
        <dbReference type="Proteomes" id="UP000220527"/>
    </source>
</evidence>
<keyword evidence="4" id="KW-1185">Reference proteome</keyword>
<accession>A0A2A6RDC8</accession>
<keyword evidence="1" id="KW-1133">Transmembrane helix</keyword>
<dbReference type="RefSeq" id="WP_097646111.1">
    <property type="nucleotide sequence ID" value="NZ_NQWI01000218.1"/>
</dbReference>
<dbReference type="Proteomes" id="UP000220527">
    <property type="component" value="Unassembled WGS sequence"/>
</dbReference>
<sequence length="334" mass="35872">MSDITCPNCGKKTSETTYFCPECGARLNEAREATGSQATVVLPPYAAPATQRFDEPTAAEAASHDAQWATTQAFPTPNPSEAVSGSQNNRAIWWLFATGGCLLIAFLGTCIAAFAALLAFQPDGPIQVEEVSGIAPTQGAGGGGIVPLDAPIAGGAILLRESFDQPANSVVSSSESQYTRYAFEDGAYVIEVKATERIAWAIVGGPYDDVRITLDTRMRASDPAAAIGIIFNHQDDNNFYLYSISNDGYYMLEILINDQWDALIDWTASNHINTTSNRMGVATRGEQISLYVNDMLLTQTRDATFRGGDVGIALASFDEVPARVSFDNLVITRN</sequence>
<proteinExistence type="predicted"/>
<keyword evidence="1" id="KW-0472">Membrane</keyword>
<evidence type="ECO:0000313" key="3">
    <source>
        <dbReference type="EMBL" id="PDV99620.1"/>
    </source>
</evidence>
<gene>
    <name evidence="3" type="ORF">CJ255_21420</name>
</gene>
<feature type="domain" description="Zinc-ribbon" evidence="2">
    <location>
        <begin position="6"/>
        <end position="27"/>
    </location>
</feature>
<dbReference type="Gene3D" id="2.60.120.560">
    <property type="entry name" value="Exo-inulinase, domain 1"/>
    <property type="match status" value="1"/>
</dbReference>
<evidence type="ECO:0000256" key="1">
    <source>
        <dbReference type="SAM" id="Phobius"/>
    </source>
</evidence>